<dbReference type="AlphaFoldDB" id="A0A0J6FDI4"/>
<evidence type="ECO:0000259" key="1">
    <source>
        <dbReference type="SMART" id="SM00220"/>
    </source>
</evidence>
<organism evidence="2 3">
    <name type="scientific">Coccidioides posadasii RMSCC 3488</name>
    <dbReference type="NCBI Taxonomy" id="454284"/>
    <lineage>
        <taxon>Eukaryota</taxon>
        <taxon>Fungi</taxon>
        <taxon>Dikarya</taxon>
        <taxon>Ascomycota</taxon>
        <taxon>Pezizomycotina</taxon>
        <taxon>Eurotiomycetes</taxon>
        <taxon>Eurotiomycetidae</taxon>
        <taxon>Onygenales</taxon>
        <taxon>Onygenaceae</taxon>
        <taxon>Coccidioides</taxon>
    </lineage>
</organism>
<evidence type="ECO:0000313" key="3">
    <source>
        <dbReference type="Proteomes" id="UP000054567"/>
    </source>
</evidence>
<dbReference type="GO" id="GO:0005524">
    <property type="term" value="F:ATP binding"/>
    <property type="evidence" value="ECO:0007669"/>
    <property type="project" value="InterPro"/>
</dbReference>
<dbReference type="EMBL" id="DS268113">
    <property type="protein sequence ID" value="KMM71146.1"/>
    <property type="molecule type" value="Genomic_DNA"/>
</dbReference>
<sequence length="329" mass="37792">MIFSNISNWFWDVVWPPATQDAAETKLDDTQAQLQTNKKRVGSPLNAQTPQTDTQYYDAQPRVDIEPLNSPEESQSTQISPLSHDPYCDLSVIGIGMTGLVLEMGKDRVVKIPKRYESEHYRDREQMEYVNEINQQTLQNEIQVFERLGNYKGIIPCFKTSQYGIELARAQGDLESYLETSPEPEDSLKVNWMLSLVETFSYVHSCKVFVDDIALRNILIWDGQLRLADFGQSVLLPLDIDIASANDNDLNVQIEILHLGWVLYSLASWKVHKYYFFNPENPDLCWPEPDSFPNVDDVLCGRIIVKCWHGEYASMDHVKDEAHQLLISL</sequence>
<dbReference type="Gene3D" id="1.10.510.10">
    <property type="entry name" value="Transferase(Phosphotransferase) domain 1"/>
    <property type="match status" value="1"/>
</dbReference>
<dbReference type="Proteomes" id="UP000054567">
    <property type="component" value="Unassembled WGS sequence"/>
</dbReference>
<protein>
    <recommendedName>
        <fullName evidence="1">Protein kinase domain-containing protein</fullName>
    </recommendedName>
</protein>
<accession>A0A0J6FDI4</accession>
<feature type="domain" description="Protein kinase" evidence="1">
    <location>
        <begin position="87"/>
        <end position="326"/>
    </location>
</feature>
<dbReference type="InterPro" id="IPR000719">
    <property type="entry name" value="Prot_kinase_dom"/>
</dbReference>
<dbReference type="VEuPathDB" id="FungiDB:CPAG_07453"/>
<name>A0A0J6FDI4_COCPO</name>
<evidence type="ECO:0000313" key="2">
    <source>
        <dbReference type="EMBL" id="KMM71146.1"/>
    </source>
</evidence>
<proteinExistence type="predicted"/>
<gene>
    <name evidence="2" type="ORF">CPAG_07453</name>
</gene>
<reference evidence="3" key="3">
    <citation type="journal article" date="2010" name="Genome Res.">
        <title>Population genomic sequencing of Coccidioides fungi reveals recent hybridization and transposon control.</title>
        <authorList>
            <person name="Neafsey D.E."/>
            <person name="Barker B.M."/>
            <person name="Sharpton T.J."/>
            <person name="Stajich J.E."/>
            <person name="Park D.J."/>
            <person name="Whiston E."/>
            <person name="Hung C.-Y."/>
            <person name="McMahan C."/>
            <person name="White J."/>
            <person name="Sykes S."/>
            <person name="Heiman D."/>
            <person name="Young S."/>
            <person name="Zeng Q."/>
            <person name="Abouelleil A."/>
            <person name="Aftuck L."/>
            <person name="Bessette D."/>
            <person name="Brown A."/>
            <person name="FitzGerald M."/>
            <person name="Lui A."/>
            <person name="Macdonald J.P."/>
            <person name="Priest M."/>
            <person name="Orbach M.J."/>
            <person name="Galgiani J.N."/>
            <person name="Kirkland T.N."/>
            <person name="Cole G.T."/>
            <person name="Birren B.W."/>
            <person name="Henn M.R."/>
            <person name="Taylor J.W."/>
            <person name="Rounsley S.D."/>
        </authorList>
    </citation>
    <scope>NUCLEOTIDE SEQUENCE [LARGE SCALE GENOMIC DNA]</scope>
    <source>
        <strain evidence="3">RMSCC 3488</strain>
    </source>
</reference>
<dbReference type="InterPro" id="IPR011009">
    <property type="entry name" value="Kinase-like_dom_sf"/>
</dbReference>
<reference evidence="3" key="2">
    <citation type="journal article" date="2009" name="Genome Res.">
        <title>Comparative genomic analyses of the human fungal pathogens Coccidioides and their relatives.</title>
        <authorList>
            <person name="Sharpton T.J."/>
            <person name="Stajich J.E."/>
            <person name="Rounsley S.D."/>
            <person name="Gardner M.J."/>
            <person name="Wortman J.R."/>
            <person name="Jordar V.S."/>
            <person name="Maiti R."/>
            <person name="Kodira C.D."/>
            <person name="Neafsey D.E."/>
            <person name="Zeng Q."/>
            <person name="Hung C.-Y."/>
            <person name="McMahan C."/>
            <person name="Muszewska A."/>
            <person name="Grynberg M."/>
            <person name="Mandel M.A."/>
            <person name="Kellner E.M."/>
            <person name="Barker B.M."/>
            <person name="Galgiani J.N."/>
            <person name="Orbach M.J."/>
            <person name="Kirkland T.N."/>
            <person name="Cole G.T."/>
            <person name="Henn M.R."/>
            <person name="Birren B.W."/>
            <person name="Taylor J.W."/>
        </authorList>
    </citation>
    <scope>NUCLEOTIDE SEQUENCE [LARGE SCALE GENOMIC DNA]</scope>
    <source>
        <strain evidence="3">RMSCC 3488</strain>
    </source>
</reference>
<dbReference type="GO" id="GO:0004672">
    <property type="term" value="F:protein kinase activity"/>
    <property type="evidence" value="ECO:0007669"/>
    <property type="project" value="InterPro"/>
</dbReference>
<dbReference type="OrthoDB" id="4156987at2759"/>
<reference evidence="2 3" key="1">
    <citation type="submission" date="2007-06" db="EMBL/GenBank/DDBJ databases">
        <title>The Genome Sequence of Coccidioides posadasii RMSCC_3488.</title>
        <authorList>
            <consortium name="Coccidioides Genome Resources Consortium"/>
            <consortium name="The Broad Institute Genome Sequencing Platform"/>
            <person name="Henn M.R."/>
            <person name="Sykes S."/>
            <person name="Young S."/>
            <person name="Jaffe D."/>
            <person name="Berlin A."/>
            <person name="Alvarez P."/>
            <person name="Butler J."/>
            <person name="Gnerre S."/>
            <person name="Grabherr M."/>
            <person name="Mauceli E."/>
            <person name="Brockman W."/>
            <person name="Kodira C."/>
            <person name="Alvarado L."/>
            <person name="Zeng Q."/>
            <person name="Crawford M."/>
            <person name="Antoine C."/>
            <person name="Devon K."/>
            <person name="Galgiani J."/>
            <person name="Orsborn K."/>
            <person name="Lewis M.L."/>
            <person name="Nusbaum C."/>
            <person name="Galagan J."/>
            <person name="Birren B."/>
        </authorList>
    </citation>
    <scope>NUCLEOTIDE SEQUENCE [LARGE SCALE GENOMIC DNA]</scope>
    <source>
        <strain evidence="2 3">RMSCC 3488</strain>
    </source>
</reference>
<dbReference type="SMART" id="SM00220">
    <property type="entry name" value="S_TKc"/>
    <property type="match status" value="1"/>
</dbReference>
<dbReference type="Pfam" id="PF00069">
    <property type="entry name" value="Pkinase"/>
    <property type="match status" value="1"/>
</dbReference>
<dbReference type="SUPFAM" id="SSF56112">
    <property type="entry name" value="Protein kinase-like (PK-like)"/>
    <property type="match status" value="1"/>
</dbReference>